<proteinExistence type="predicted"/>
<gene>
    <name evidence="1" type="ORF">NCTC9428_03459</name>
</gene>
<protein>
    <submittedName>
        <fullName evidence="1">Uncharacterized protein</fullName>
    </submittedName>
</protein>
<accession>A0A3S4PHB2</accession>
<sequence>MVTAAVFAPLHFFAATTDFQRYAKASRVLVEDAQVELHDVPANDRVGIVAGEPFVEFLQNQRARVAVFEIEIDNAVVAIRCAEHVHLALAAAFKGNGIQITGFCGFDVQRDQPQFRPITGVGLELRVDQHAVGIRRSAEQHRCGDETLHQIAFRRAHVGFIDVEAGAIERGFQAHQLAVLLAIQAQNWPMRKILQGQRAELDVVFVMQQTLGGLTLDGGNECH</sequence>
<organism evidence="1 2">
    <name type="scientific">Pseudomonas fluorescens</name>
    <dbReference type="NCBI Taxonomy" id="294"/>
    <lineage>
        <taxon>Bacteria</taxon>
        <taxon>Pseudomonadati</taxon>
        <taxon>Pseudomonadota</taxon>
        <taxon>Gammaproteobacteria</taxon>
        <taxon>Pseudomonadales</taxon>
        <taxon>Pseudomonadaceae</taxon>
        <taxon>Pseudomonas</taxon>
    </lineage>
</organism>
<reference evidence="1 2" key="1">
    <citation type="submission" date="2018-12" db="EMBL/GenBank/DDBJ databases">
        <authorList>
            <consortium name="Pathogen Informatics"/>
        </authorList>
    </citation>
    <scope>NUCLEOTIDE SEQUENCE [LARGE SCALE GENOMIC DNA]</scope>
    <source>
        <strain evidence="1 2">NCTC9428</strain>
    </source>
</reference>
<dbReference type="Proteomes" id="UP000281909">
    <property type="component" value="Chromosome"/>
</dbReference>
<dbReference type="AlphaFoldDB" id="A0A3S4PHB2"/>
<dbReference type="EMBL" id="LR134318">
    <property type="protein sequence ID" value="VEF11832.1"/>
    <property type="molecule type" value="Genomic_DNA"/>
</dbReference>
<evidence type="ECO:0000313" key="1">
    <source>
        <dbReference type="EMBL" id="VEF11832.1"/>
    </source>
</evidence>
<evidence type="ECO:0000313" key="2">
    <source>
        <dbReference type="Proteomes" id="UP000281909"/>
    </source>
</evidence>
<name>A0A3S4PHB2_PSEFL</name>